<evidence type="ECO:0000313" key="1">
    <source>
        <dbReference type="EMBL" id="AZS74299.1"/>
    </source>
</evidence>
<dbReference type="InterPro" id="IPR028082">
    <property type="entry name" value="Peripla_BP_I"/>
</dbReference>
<dbReference type="AlphaFoldDB" id="A0A3S9YGZ1"/>
<sequence>MRSANNPVETPSFPDDAGADYFIREYRTAVNPARRDLLENKPPLLILTTSANAPESHTHRVLEALRWALGPEHKRVLHTVLHAEEEVPLLSVQAGAGLGFDIPRRSAPDRFPDFWLMADAVDHIQESRAGSGGLGARKLRDHVYRQRAERGGLPGLLWHMGGTDTAPIGGVRGFFVGLVWHSLTRTLPRWIWARRQNRRLVRSKRSGWLGKHLNATAGGAPVFELLDQVGARQAPRLSLEPDHPRHKEGLAALELLLLRALLEDLQKPAVGRLLPKRRRRVSRPVLLLEIPPEGAPGADTAERFLRAFHTLQAGLDGPGPLVIAVGSPSGSLQTELGVERTNLRRASSLLHSSNPRPVVVPLEDEPFERPGLQIPPVQPRKFKMGWRAVTAVELTALAAVLVGGAAAPTLWHPPPETECVGGDRPVAADGQNKMVEVKPKEWYQATLDRIKAQNRDAEKYAPDRAVRTVVVFESDPPADARDTIFDGAIPELRGIAMWQEWLINDAASNSSRVPLRVDVRPVGAGFRNAVPAVRQLIREVKQEDSGEEYKKVVGVLGFAQSTKETRDAVELLGKSGIQMPMVGTTATADEMQRSDTYWPFTPDNSEEARVEAAFAARSNIVAKAGQAKSNAPAECVPAGKAVIVRTPGDLYSESLADKFHQFFQGDKTVINFSQSSQLIDTPAGTQKATSPDRLASQVCQALKADPDTAVYWTARARDFTAFVNAMNVNGTCIENGLTVLGGNELTNVALTGEYAGKGWLRLYHSAHRLPEEDQRASAKTQEFVSLYNRNYAHDPWRQDGHSAVSYDAFHVLSKAVDEAHTGNSVYRQSIVTGLRNGISFDGATGFVRYSEFSSGPPEKKTLVILRQAASGPEAVVACGAYRQSVKTEQQEPACRH</sequence>
<name>A0A3S9YGZ1_9ACTN</name>
<dbReference type="EMBL" id="CP029042">
    <property type="protein sequence ID" value="AZS74299.1"/>
    <property type="molecule type" value="Genomic_DNA"/>
</dbReference>
<proteinExistence type="predicted"/>
<gene>
    <name evidence="1" type="ORF">DDE74_28115</name>
</gene>
<dbReference type="Proteomes" id="UP000275579">
    <property type="component" value="Chromosome"/>
</dbReference>
<dbReference type="SUPFAM" id="SSF53822">
    <property type="entry name" value="Periplasmic binding protein-like I"/>
    <property type="match status" value="1"/>
</dbReference>
<dbReference type="Gene3D" id="3.40.50.2300">
    <property type="match status" value="2"/>
</dbReference>
<protein>
    <submittedName>
        <fullName evidence="1">ABC transporter substrate-binding protein</fullName>
    </submittedName>
</protein>
<dbReference type="RefSeq" id="WP_127153158.1">
    <property type="nucleotide sequence ID" value="NZ_CP029042.1"/>
</dbReference>
<evidence type="ECO:0000313" key="2">
    <source>
        <dbReference type="Proteomes" id="UP000275579"/>
    </source>
</evidence>
<accession>A0A3S9YGZ1</accession>
<reference evidence="1 2" key="1">
    <citation type="submission" date="2018-04" db="EMBL/GenBank/DDBJ databases">
        <title>Complete genome sequences of Streptomyces lydicus strain WYEC and characterization of antagonistic properties of biological control agents.</title>
        <authorList>
            <person name="Mariita R.M."/>
            <person name="Sello J.K."/>
        </authorList>
    </citation>
    <scope>NUCLEOTIDE SEQUENCE [LARGE SCALE GENOMIC DNA]</scope>
    <source>
        <strain evidence="1 2">WYEC 108</strain>
    </source>
</reference>
<organism evidence="1 2">
    <name type="scientific">Streptomyces lydicus</name>
    <dbReference type="NCBI Taxonomy" id="47763"/>
    <lineage>
        <taxon>Bacteria</taxon>
        <taxon>Bacillati</taxon>
        <taxon>Actinomycetota</taxon>
        <taxon>Actinomycetes</taxon>
        <taxon>Kitasatosporales</taxon>
        <taxon>Streptomycetaceae</taxon>
        <taxon>Streptomyces</taxon>
    </lineage>
</organism>